<dbReference type="KEGG" id="salj:SMD11_7024"/>
<organism evidence="2 3">
    <name type="scientific">Streptomyces albireticuli</name>
    <dbReference type="NCBI Taxonomy" id="1940"/>
    <lineage>
        <taxon>Bacteria</taxon>
        <taxon>Bacillati</taxon>
        <taxon>Actinomycetota</taxon>
        <taxon>Actinomycetes</taxon>
        <taxon>Kitasatosporales</taxon>
        <taxon>Streptomycetaceae</taxon>
        <taxon>Streptomyces</taxon>
    </lineage>
</organism>
<proteinExistence type="predicted"/>
<feature type="region of interest" description="Disordered" evidence="1">
    <location>
        <begin position="145"/>
        <end position="171"/>
    </location>
</feature>
<dbReference type="AlphaFoldDB" id="A0A1Z2LE55"/>
<protein>
    <submittedName>
        <fullName evidence="2">Uncharacterized protein</fullName>
    </submittedName>
</protein>
<name>A0A1Z2LE55_9ACTN</name>
<dbReference type="Proteomes" id="UP000195755">
    <property type="component" value="Chromosome"/>
</dbReference>
<sequence>MDAVEKAHPDLRDHFREQVAAILEEDGEDSDGEDARDYLVGELWPAAICYAVTAATQHQERPSGHSPWSLLDDGFEEGNLADQFDQIGSTLDTGSLGPVWTLSIGVPLIAKASAGTPTRRASQACQDPVPHLSLFLMVGPGHKEPAHRGCPPALQRPWHLPGPGRSAGPVS</sequence>
<reference evidence="2 3" key="1">
    <citation type="submission" date="2017-06" db="EMBL/GenBank/DDBJ databases">
        <title>Streptomyces albireticuli Genome sequencing and assembly.</title>
        <authorList>
            <person name="Wang Y."/>
            <person name="Du B."/>
            <person name="Ding Y."/>
            <person name="Liu H."/>
            <person name="Hou Q."/>
            <person name="Liu K."/>
            <person name="Yao L."/>
            <person name="Wang C."/>
        </authorList>
    </citation>
    <scope>NUCLEOTIDE SEQUENCE [LARGE SCALE GENOMIC DNA]</scope>
    <source>
        <strain evidence="2 3">MDJK11</strain>
    </source>
</reference>
<dbReference type="EMBL" id="CP021744">
    <property type="protein sequence ID" value="ARZ72600.1"/>
    <property type="molecule type" value="Genomic_DNA"/>
</dbReference>
<accession>A0A1Z2LE55</accession>
<gene>
    <name evidence="2" type="ORF">SMD11_7024</name>
</gene>
<evidence type="ECO:0000256" key="1">
    <source>
        <dbReference type="SAM" id="MobiDB-lite"/>
    </source>
</evidence>
<evidence type="ECO:0000313" key="2">
    <source>
        <dbReference type="EMBL" id="ARZ72600.1"/>
    </source>
</evidence>
<evidence type="ECO:0000313" key="3">
    <source>
        <dbReference type="Proteomes" id="UP000195755"/>
    </source>
</evidence>